<dbReference type="EMBL" id="LVVM01004813">
    <property type="protein sequence ID" value="OJA12128.1"/>
    <property type="molecule type" value="Genomic_DNA"/>
</dbReference>
<keyword evidence="2" id="KW-1185">Reference proteome</keyword>
<comment type="caution">
    <text evidence="1">The sequence shown here is derived from an EMBL/GenBank/DDBJ whole genome shotgun (WGS) entry which is preliminary data.</text>
</comment>
<dbReference type="AlphaFoldDB" id="A0A1J8QFJ0"/>
<gene>
    <name evidence="1" type="ORF">AZE42_11502</name>
</gene>
<dbReference type="OrthoDB" id="10261556at2759"/>
<evidence type="ECO:0000313" key="1">
    <source>
        <dbReference type="EMBL" id="OJA12128.1"/>
    </source>
</evidence>
<evidence type="ECO:0000313" key="2">
    <source>
        <dbReference type="Proteomes" id="UP000183567"/>
    </source>
</evidence>
<proteinExistence type="predicted"/>
<sequence length="51" mass="6028">MAITVAPLKLLQKDHVNEFLQFGIPSIVINHDIPHDKTLWNARYFLRLFPR</sequence>
<dbReference type="Proteomes" id="UP000183567">
    <property type="component" value="Unassembled WGS sequence"/>
</dbReference>
<reference evidence="1 2" key="1">
    <citation type="submission" date="2016-03" db="EMBL/GenBank/DDBJ databases">
        <title>Comparative genomics of the ectomycorrhizal sister species Rhizopogon vinicolor and Rhizopogon vesiculosus (Basidiomycota: Boletales) reveals a divergence of the mating type B locus.</title>
        <authorList>
            <person name="Mujic A.B."/>
            <person name="Kuo A."/>
            <person name="Tritt A."/>
            <person name="Lipzen A."/>
            <person name="Chen C."/>
            <person name="Johnson J."/>
            <person name="Sharma A."/>
            <person name="Barry K."/>
            <person name="Grigoriev I.V."/>
            <person name="Spatafora J.W."/>
        </authorList>
    </citation>
    <scope>NUCLEOTIDE SEQUENCE [LARGE SCALE GENOMIC DNA]</scope>
    <source>
        <strain evidence="1 2">AM-OR11-056</strain>
    </source>
</reference>
<accession>A0A1J8QFJ0</accession>
<protein>
    <submittedName>
        <fullName evidence="1">Uncharacterized protein</fullName>
    </submittedName>
</protein>
<name>A0A1J8QFJ0_9AGAM</name>
<organism evidence="1 2">
    <name type="scientific">Rhizopogon vesiculosus</name>
    <dbReference type="NCBI Taxonomy" id="180088"/>
    <lineage>
        <taxon>Eukaryota</taxon>
        <taxon>Fungi</taxon>
        <taxon>Dikarya</taxon>
        <taxon>Basidiomycota</taxon>
        <taxon>Agaricomycotina</taxon>
        <taxon>Agaricomycetes</taxon>
        <taxon>Agaricomycetidae</taxon>
        <taxon>Boletales</taxon>
        <taxon>Suillineae</taxon>
        <taxon>Rhizopogonaceae</taxon>
        <taxon>Rhizopogon</taxon>
    </lineage>
</organism>